<dbReference type="Proteomes" id="UP000474757">
    <property type="component" value="Unassembled WGS sequence"/>
</dbReference>
<protein>
    <submittedName>
        <fullName evidence="2">DUF2474 family protein</fullName>
    </submittedName>
</protein>
<evidence type="ECO:0000313" key="3">
    <source>
        <dbReference type="Proteomes" id="UP000474757"/>
    </source>
</evidence>
<sequence length="36" mass="4160">MKRGWPKRVAWFVGLWLVGVATVGTVAWIIRMTLPY</sequence>
<evidence type="ECO:0000313" key="2">
    <source>
        <dbReference type="EMBL" id="NDV00648.1"/>
    </source>
</evidence>
<comment type="caution">
    <text evidence="2">The sequence shown here is derived from an EMBL/GenBank/DDBJ whole genome shotgun (WGS) entry which is preliminary data.</text>
</comment>
<gene>
    <name evidence="2" type="ORF">GZA08_06660</name>
</gene>
<feature type="transmembrane region" description="Helical" evidence="1">
    <location>
        <begin position="9"/>
        <end position="30"/>
    </location>
</feature>
<dbReference type="RefSeq" id="WP_163891343.1">
    <property type="nucleotide sequence ID" value="NZ_JAAFYS010000002.1"/>
</dbReference>
<keyword evidence="1" id="KW-0812">Transmembrane</keyword>
<dbReference type="Pfam" id="PF10617">
    <property type="entry name" value="DUF2474"/>
    <property type="match status" value="1"/>
</dbReference>
<keyword evidence="1" id="KW-0472">Membrane</keyword>
<dbReference type="AlphaFoldDB" id="A0A6B2JR44"/>
<dbReference type="EMBL" id="JAAGAB010000002">
    <property type="protein sequence ID" value="NDV00648.1"/>
    <property type="molecule type" value="Genomic_DNA"/>
</dbReference>
<evidence type="ECO:0000256" key="1">
    <source>
        <dbReference type="SAM" id="Phobius"/>
    </source>
</evidence>
<accession>A0A6B2JR44</accession>
<dbReference type="InterPro" id="IPR018895">
    <property type="entry name" value="DUF2474"/>
</dbReference>
<reference evidence="2 3" key="1">
    <citation type="submission" date="2020-02" db="EMBL/GenBank/DDBJ databases">
        <title>Pseudoroseicyclus tamarix, sp. nov., isolated from offshore sediment of a Tamarix chinensis forest.</title>
        <authorList>
            <person name="Gai Y."/>
        </authorList>
    </citation>
    <scope>NUCLEOTIDE SEQUENCE [LARGE SCALE GENOMIC DNA]</scope>
    <source>
        <strain evidence="2 3">CLL3-39</strain>
    </source>
</reference>
<name>A0A6B2JR44_9RHOB</name>
<proteinExistence type="predicted"/>
<organism evidence="2 3">
    <name type="scientific">Pseudoroseicyclus tamaricis</name>
    <dbReference type="NCBI Taxonomy" id="2705421"/>
    <lineage>
        <taxon>Bacteria</taxon>
        <taxon>Pseudomonadati</taxon>
        <taxon>Pseudomonadota</taxon>
        <taxon>Alphaproteobacteria</taxon>
        <taxon>Rhodobacterales</taxon>
        <taxon>Paracoccaceae</taxon>
        <taxon>Pseudoroseicyclus</taxon>
    </lineage>
</organism>
<keyword evidence="3" id="KW-1185">Reference proteome</keyword>
<keyword evidence="1" id="KW-1133">Transmembrane helix</keyword>